<dbReference type="GO" id="GO:0000724">
    <property type="term" value="P:double-strand break repair via homologous recombination"/>
    <property type="evidence" value="ECO:0007669"/>
    <property type="project" value="TreeGrafter"/>
</dbReference>
<feature type="compositionally biased region" description="Polar residues" evidence="1">
    <location>
        <begin position="624"/>
        <end position="637"/>
    </location>
</feature>
<dbReference type="PANTHER" id="PTHR28122">
    <property type="entry name" value="E3 UBIQUITIN-PROTEIN LIGASE SUBSTRATE RECEPTOR MMS22"/>
    <property type="match status" value="1"/>
</dbReference>
<feature type="region of interest" description="Disordered" evidence="1">
    <location>
        <begin position="846"/>
        <end position="1006"/>
    </location>
</feature>
<dbReference type="OrthoDB" id="2386201at2759"/>
<feature type="compositionally biased region" description="Basic and acidic residues" evidence="1">
    <location>
        <begin position="193"/>
        <end position="228"/>
    </location>
</feature>
<name>W7I662_9PEZI</name>
<evidence type="ECO:0000313" key="2">
    <source>
        <dbReference type="EMBL" id="EWC47643.1"/>
    </source>
</evidence>
<dbReference type="PANTHER" id="PTHR28122:SF1">
    <property type="entry name" value="E3 UBIQUITIN-PROTEIN LIGASE SUBSTRATE RECEPTOR MMS22"/>
    <property type="match status" value="1"/>
</dbReference>
<dbReference type="EMBL" id="KI966409">
    <property type="protein sequence ID" value="EWC47643.1"/>
    <property type="molecule type" value="Genomic_DNA"/>
</dbReference>
<dbReference type="GO" id="GO:0005634">
    <property type="term" value="C:nucleus"/>
    <property type="evidence" value="ECO:0007669"/>
    <property type="project" value="InterPro"/>
</dbReference>
<evidence type="ECO:0000256" key="1">
    <source>
        <dbReference type="SAM" id="MobiDB-lite"/>
    </source>
</evidence>
<feature type="region of interest" description="Disordered" evidence="1">
    <location>
        <begin position="764"/>
        <end position="830"/>
    </location>
</feature>
<feature type="region of interest" description="Disordered" evidence="1">
    <location>
        <begin position="623"/>
        <end position="666"/>
    </location>
</feature>
<feature type="compositionally biased region" description="Acidic residues" evidence="1">
    <location>
        <begin position="144"/>
        <end position="154"/>
    </location>
</feature>
<evidence type="ECO:0000313" key="3">
    <source>
        <dbReference type="Proteomes" id="UP000024837"/>
    </source>
</evidence>
<feature type="compositionally biased region" description="Basic and acidic residues" evidence="1">
    <location>
        <begin position="426"/>
        <end position="439"/>
    </location>
</feature>
<dbReference type="GO" id="GO:0031297">
    <property type="term" value="P:replication fork processing"/>
    <property type="evidence" value="ECO:0007669"/>
    <property type="project" value="InterPro"/>
</dbReference>
<gene>
    <name evidence="2" type="ORF">DRE_03263</name>
</gene>
<feature type="compositionally biased region" description="Basic and acidic residues" evidence="1">
    <location>
        <begin position="264"/>
        <end position="286"/>
    </location>
</feature>
<keyword evidence="3" id="KW-1185">Reference proteome</keyword>
<accession>W7I662</accession>
<feature type="compositionally biased region" description="Polar residues" evidence="1">
    <location>
        <begin position="922"/>
        <end position="943"/>
    </location>
</feature>
<dbReference type="InterPro" id="IPR019021">
    <property type="entry name" value="Mms22"/>
</dbReference>
<feature type="compositionally biased region" description="Basic and acidic residues" evidence="1">
    <location>
        <begin position="323"/>
        <end position="332"/>
    </location>
</feature>
<dbReference type="HOGENOM" id="CLU_230087_0_0_1"/>
<dbReference type="Pfam" id="PF09725">
    <property type="entry name" value="Fra10Ac1"/>
    <property type="match status" value="1"/>
</dbReference>
<dbReference type="Pfam" id="PF09462">
    <property type="entry name" value="Mus7"/>
    <property type="match status" value="1"/>
</dbReference>
<feature type="region of interest" description="Disordered" evidence="1">
    <location>
        <begin position="192"/>
        <end position="447"/>
    </location>
</feature>
<feature type="compositionally biased region" description="Low complexity" evidence="1">
    <location>
        <begin position="1080"/>
        <end position="1094"/>
    </location>
</feature>
<feature type="region of interest" description="Disordered" evidence="1">
    <location>
        <begin position="132"/>
        <end position="155"/>
    </location>
</feature>
<feature type="region of interest" description="Disordered" evidence="1">
    <location>
        <begin position="691"/>
        <end position="718"/>
    </location>
</feature>
<reference evidence="2 3" key="1">
    <citation type="submission" date="2013-05" db="EMBL/GenBank/DDBJ databases">
        <title>Drechslerella stenobrocha genome reveals carnivorous origination and mechanical trapping mechanism of predatory fungi.</title>
        <authorList>
            <person name="Liu X."/>
            <person name="Zhang W."/>
            <person name="Liu K."/>
        </authorList>
    </citation>
    <scope>NUCLEOTIDE SEQUENCE [LARGE SCALE GENOMIC DNA]</scope>
    <source>
        <strain evidence="2 3">248</strain>
    </source>
</reference>
<feature type="compositionally biased region" description="Basic and acidic residues" evidence="1">
    <location>
        <begin position="237"/>
        <end position="246"/>
    </location>
</feature>
<sequence>MSSDISTAKLRDTLSRAPRNSAYARHIEKCLQYVDFYGGAVPAAAKGKTERDLLEEEFQFLRDDENTGGQGDAAKEIAKKYYDSLFREFALIDLSRWREGQVALRWRTKKEVLQGLGQFTCASLTCPRHAAPSDEITGFRPDAEDGNDGEEDAGLEPFEMNFGYMEKGIKKNALVKVCVCRKCAGKLRKIRGAKVDSRHREEHRDRERGRRHKEQGGSHDRDRRDKDRRGHHHRDRRDRGADKETAPRSTDTQHCVFSSTTTTKYHDDAHKPLDTTTQRPDDRQMTDWKALGYVPDSEGEDDDDILLSPPQTSVHPTTTAPDDGERPQDDTQSRLAIYDLPSSSAEVDAPVSLARGRGRGRPPKRGRGAKRLSVGGDTRLSKHARVEEPNDLETGLLNEPAIPSRSQEAKVAELTSLLPSSSQDKLASDSHPRAEENHTVRPGSAQTRSLDFTVEVIGLQPADVSLLAGPDAVTPPPQLSSEPGIQNVDLVDQHGPNSEPEENGAPELMPPSSPPIISQISLLSTNPNSPAPSTPVSTILATGRESPSHQTGLSDPATRLNIQSSSDGLNVTVDDFTIGVARNLRQRKLIQLKPYQVEMQRYTSAFRSRGLRPVKYVYNEDLAQPNNQDPQGGSQEQDWVAPEVEEEDETQTAGGQAESFQSVDTEPMATENLQNDTLPALDELYLLSRSERPANPGTRNTPHGNKRQKTQHAFQPSLRTRKIMAAAKASIARGQAPAGVSIGLPQAHVTPNTEVPGVPSIFQLESSDTEPMPDTPPTSVSRRRVVLDSDESESEENTAPKPNGFLQESQLSDGSESSGSLESDHGVQEREISRFQRKARGVLPASYLRLNQPATPSITQKRTLHNQKSPGKLPMVRGIAQMRIRSRASPPPGSMVAPLTISSGESSDESTPPAVRVPGTPSVASSPKLQQAVPSRKVYSSRSDAFEDNAIDRMLSRPSGPRSGAAKKTVHTKKRLTQSKLKNGSVRQSQPGATRPASVHQRPRVKPAALSVVDACKRYRDTKCANPPQFMRIAERRAKKRKDGGRQLPDRKVIKIDQILDDETDGEDTLTKWKRAKLARSSSISSLRGSLPSPQINTPLGSSSNQPIDRPAGNSKYLQTKILHHHQTSSAQGKLKLGVRAGATHRPIAMLPRQGQLRIDQISNKLQQRIANNRIGDTAPDFQIGQTGLPPKTAAPLFINQPRGRLFVNDHREVFDIDGKLPPSPVRRRKKPLQPRHMEKDRQPAAFRPPERTIQVPDVMEIDSADDEGLLSFENMPPTGTRFSSDFDIRLPTPKMLFGETTFLRDGHLSRALKTPAGRTSSLSRGNPGLQNFWGQDVEWDVYNESVGSQFEGCTSNMLQRAERIINEPSAQSDWSEFILDLRVFFGYVVQYLYGSLYFSDLIDIASFVGRFSDIISDTVSKTTSLSLLDDSASQKLFFNIFRLEVYSYTSIIFHQIFNIMGNDGNTLDTNNIAQLQKETLHRLISILMNTGMPRLQDSLSKTSQIIIMQGQLNEAAIYLECWVIAYHLSQTSNTKMRATSFWEAVNDAVGLIALGHSRDIETLESAWMTLFRLLPLGTINSWGKILPISDDGFLPGNWRFVREIVGKSLQIHNSLRPKAQSSAAEYIKALFARCLILLRDWRWPDSELIITKLYDFFAKRGLNNMQGEADHGSPAFLQHLDTPIFDSDSLETCFSTFLKITALGLQRMRRASNHKAINGLVIRLMPNHGRMFLKEESLALTDLNTLRNHHDLLTAVYSGVGLTHKKRVIGIFRQLVDPEKSHSNICSLSLRTWSNVLTFELADEKTPEILQELMQWHSHIIQATIQVLRELKIQADQARRATVDQTLIDDINRNAQANKRSLESILSSGLNLLDWALRNPNCDFYSAQLLLVADSMKQIFGMSHSLPQGLVAKAVNIVSAHVRVCKNFGFSLAQDESQTWAGFDNAESDEIRREAGKKLLDEIYDPLFDLINSYFAGEEIHLDQALVPCIEVWIELGSLLVQCGLKNWGDYFNAYRKNWFSMIDTDNKKTYSVSYVTNIMKADSSVYNSYKPQILQVWISSLVERESLLKFQHDLTSTIFNYDMSNTLFANMPFEVDPELERYEISLRVFKERRLSLVSTLLENMQKEMFRVQASTVDYRQQSGLKMEYAKILQDLMNTMKRNYTEIHSHSKTTTTGVVASSYVNFCQQIVEQLQQYTTDICPIDKFFVDSVTFPLPANDPIYVTSKLKGYALKLGKSGGFTSFIQFFQNTCGRVAAEGQQGYFIKQIINAFEEQGERESVLAGRSTLREVCMLAVFGTYIKRSMEGLANLIIAVPIVLVAEKTVKKLACEFDGLEEDRRIDRHISGFLVTLLDAIVVAVDKAIEHRDLVLNEPLAVYVLGLLAQVVYECDLMVNLLHPRVVRVSDELSLDLLKAAVRGLSRLKAYLQGRQLVPDKLDTVMSQIDLPLKLERRKFEEEFQKELRNWRVGEGGKEVVIHRLGGKKAVRWEHLLPSGDVEAERRGLVKRLERVIGETSRGVCEGIVREADQDIWDRIRRPMVGMADVLFGVQRVEITALDEPDSDADGIFDMED</sequence>
<dbReference type="InterPro" id="IPR019129">
    <property type="entry name" value="Folate-sensitive_fs_Fra10Ac1"/>
</dbReference>
<feature type="compositionally biased region" description="Polar residues" evidence="1">
    <location>
        <begin position="309"/>
        <end position="320"/>
    </location>
</feature>
<feature type="compositionally biased region" description="Polar residues" evidence="1">
    <location>
        <begin position="852"/>
        <end position="869"/>
    </location>
</feature>
<proteinExistence type="predicted"/>
<feature type="compositionally biased region" description="Polar residues" evidence="1">
    <location>
        <begin position="247"/>
        <end position="263"/>
    </location>
</feature>
<feature type="compositionally biased region" description="Polar residues" evidence="1">
    <location>
        <begin position="651"/>
        <end position="664"/>
    </location>
</feature>
<feature type="compositionally biased region" description="Polar residues" evidence="1">
    <location>
        <begin position="978"/>
        <end position="992"/>
    </location>
</feature>
<feature type="region of interest" description="Disordered" evidence="1">
    <location>
        <begin position="1218"/>
        <end position="1245"/>
    </location>
</feature>
<dbReference type="GO" id="GO:0035361">
    <property type="term" value="C:Cul8-RING ubiquitin ligase complex"/>
    <property type="evidence" value="ECO:0007669"/>
    <property type="project" value="TreeGrafter"/>
</dbReference>
<feature type="compositionally biased region" description="Basic residues" evidence="1">
    <location>
        <begin position="356"/>
        <end position="370"/>
    </location>
</feature>
<feature type="compositionally biased region" description="Basic residues" evidence="1">
    <location>
        <begin position="968"/>
        <end position="977"/>
    </location>
</feature>
<organism evidence="2 3">
    <name type="scientific">Drechslerella stenobrocha 248</name>
    <dbReference type="NCBI Taxonomy" id="1043628"/>
    <lineage>
        <taxon>Eukaryota</taxon>
        <taxon>Fungi</taxon>
        <taxon>Dikarya</taxon>
        <taxon>Ascomycota</taxon>
        <taxon>Pezizomycotina</taxon>
        <taxon>Orbiliomycetes</taxon>
        <taxon>Orbiliales</taxon>
        <taxon>Orbiliaceae</taxon>
        <taxon>Drechslerella</taxon>
    </lineage>
</organism>
<feature type="compositionally biased region" description="Polar residues" evidence="1">
    <location>
        <begin position="1095"/>
        <end position="1107"/>
    </location>
</feature>
<feature type="region of interest" description="Disordered" evidence="1">
    <location>
        <begin position="1079"/>
        <end position="1113"/>
    </location>
</feature>
<feature type="region of interest" description="Disordered" evidence="1">
    <location>
        <begin position="468"/>
        <end position="557"/>
    </location>
</feature>
<protein>
    <submittedName>
        <fullName evidence="2">Uncharacterized protein</fullName>
    </submittedName>
</protein>
<feature type="compositionally biased region" description="Low complexity" evidence="1">
    <location>
        <begin position="806"/>
        <end position="821"/>
    </location>
</feature>
<dbReference type="Proteomes" id="UP000024837">
    <property type="component" value="Unassembled WGS sequence"/>
</dbReference>
<feature type="compositionally biased region" description="Low complexity" evidence="1">
    <location>
        <begin position="515"/>
        <end position="528"/>
    </location>
</feature>